<feature type="region of interest" description="Disordered" evidence="1">
    <location>
        <begin position="43"/>
        <end position="83"/>
    </location>
</feature>
<evidence type="ECO:0000313" key="2">
    <source>
        <dbReference type="EMBL" id="SOR28537.1"/>
    </source>
</evidence>
<feature type="compositionally biased region" description="Basic and acidic residues" evidence="1">
    <location>
        <begin position="50"/>
        <end position="64"/>
    </location>
</feature>
<organism evidence="2 3">
    <name type="scientific">Methylorubrum extorquens</name>
    <name type="common">Methylobacterium dichloromethanicum</name>
    <name type="synonym">Methylobacterium extorquens</name>
    <dbReference type="NCBI Taxonomy" id="408"/>
    <lineage>
        <taxon>Bacteria</taxon>
        <taxon>Pseudomonadati</taxon>
        <taxon>Pseudomonadota</taxon>
        <taxon>Alphaproteobacteria</taxon>
        <taxon>Hyphomicrobiales</taxon>
        <taxon>Methylobacteriaceae</taxon>
        <taxon>Methylorubrum</taxon>
    </lineage>
</organism>
<dbReference type="AlphaFoldDB" id="A0A2N9AMF2"/>
<accession>A0A2N9AMF2</accession>
<dbReference type="EMBL" id="LT962688">
    <property type="protein sequence ID" value="SOR28537.1"/>
    <property type="molecule type" value="Genomic_DNA"/>
</dbReference>
<name>A0A2N9AMF2_METEX</name>
<proteinExistence type="predicted"/>
<dbReference type="Proteomes" id="UP000233769">
    <property type="component" value="Chromosome tk0001"/>
</dbReference>
<evidence type="ECO:0000313" key="3">
    <source>
        <dbReference type="Proteomes" id="UP000233769"/>
    </source>
</evidence>
<sequence>MGRPKPRAGQARGGRRGRAGHALQGPASRSRIAEICPAKISPASRARFQRPSEGEERSHFEWAGRRRYGLSEGGRETSGAKKGAPFEGAPFLIWLACLRCAARLAAGSSVLPQDA</sequence>
<evidence type="ECO:0000256" key="1">
    <source>
        <dbReference type="SAM" id="MobiDB-lite"/>
    </source>
</evidence>
<reference evidence="3" key="1">
    <citation type="submission" date="2017-10" db="EMBL/GenBank/DDBJ databases">
        <authorList>
            <person name="Regsiter A."/>
            <person name="William W."/>
        </authorList>
    </citation>
    <scope>NUCLEOTIDE SEQUENCE [LARGE SCALE GENOMIC DNA]</scope>
</reference>
<gene>
    <name evidence="2" type="ORF">TK0001_1935</name>
</gene>
<feature type="region of interest" description="Disordered" evidence="1">
    <location>
        <begin position="1"/>
        <end position="30"/>
    </location>
</feature>
<protein>
    <submittedName>
        <fullName evidence="2">Uncharacterized protein</fullName>
    </submittedName>
</protein>